<dbReference type="Pfam" id="PF05640">
    <property type="entry name" value="NKAIN"/>
    <property type="match status" value="1"/>
</dbReference>
<keyword evidence="3 7" id="KW-1003">Cell membrane</keyword>
<feature type="compositionally biased region" description="Low complexity" evidence="8">
    <location>
        <begin position="347"/>
        <end position="363"/>
    </location>
</feature>
<evidence type="ECO:0000256" key="6">
    <source>
        <dbReference type="ARBA" id="ARBA00023136"/>
    </source>
</evidence>
<dbReference type="GO" id="GO:0002028">
    <property type="term" value="P:regulation of sodium ion transport"/>
    <property type="evidence" value="ECO:0007669"/>
    <property type="project" value="UniProtKB-UniRule"/>
</dbReference>
<dbReference type="PANTHER" id="PTHR13084">
    <property type="entry name" value="T-CELL LYMPHOMA BREAKPOINT-ASSOCIATED TARGET 1-RELATED"/>
    <property type="match status" value="1"/>
</dbReference>
<evidence type="ECO:0000256" key="2">
    <source>
        <dbReference type="ARBA" id="ARBA00006364"/>
    </source>
</evidence>
<evidence type="ECO:0000256" key="5">
    <source>
        <dbReference type="ARBA" id="ARBA00022989"/>
    </source>
</evidence>
<evidence type="ECO:0000256" key="1">
    <source>
        <dbReference type="ARBA" id="ARBA00004651"/>
    </source>
</evidence>
<feature type="compositionally biased region" description="Polar residues" evidence="8">
    <location>
        <begin position="388"/>
        <end position="399"/>
    </location>
</feature>
<comment type="subcellular location">
    <subcellularLocation>
        <location evidence="1 7">Cell membrane</location>
        <topology evidence="1 7">Multi-pass membrane protein</topology>
    </subcellularLocation>
</comment>
<name>A0AAG5CZY8_ANOAO</name>
<feature type="compositionally biased region" description="Basic residues" evidence="8">
    <location>
        <begin position="748"/>
        <end position="761"/>
    </location>
</feature>
<proteinExistence type="inferred from homology"/>
<organism evidence="9 10">
    <name type="scientific">Anopheles atroparvus</name>
    <name type="common">European mosquito</name>
    <dbReference type="NCBI Taxonomy" id="41427"/>
    <lineage>
        <taxon>Eukaryota</taxon>
        <taxon>Metazoa</taxon>
        <taxon>Ecdysozoa</taxon>
        <taxon>Arthropoda</taxon>
        <taxon>Hexapoda</taxon>
        <taxon>Insecta</taxon>
        <taxon>Pterygota</taxon>
        <taxon>Neoptera</taxon>
        <taxon>Endopterygota</taxon>
        <taxon>Diptera</taxon>
        <taxon>Nematocera</taxon>
        <taxon>Culicoidea</taxon>
        <taxon>Culicidae</taxon>
        <taxon>Anophelinae</taxon>
        <taxon>Anopheles</taxon>
    </lineage>
</organism>
<comment type="caution">
    <text evidence="7">Lacks conserved residue(s) required for the propagation of feature annotation.</text>
</comment>
<evidence type="ECO:0000256" key="7">
    <source>
        <dbReference type="RuleBase" id="RU368041"/>
    </source>
</evidence>
<dbReference type="InterPro" id="IPR008516">
    <property type="entry name" value="Na/K-Atpase_Interacting"/>
</dbReference>
<reference evidence="9" key="1">
    <citation type="submission" date="2024-04" db="UniProtKB">
        <authorList>
            <consortium name="EnsemblMetazoa"/>
        </authorList>
    </citation>
    <scope>IDENTIFICATION</scope>
    <source>
        <strain evidence="9">EBRO</strain>
    </source>
</reference>
<accession>A0AAG5CZY8</accession>
<feature type="transmembrane region" description="Helical" evidence="7">
    <location>
        <begin position="62"/>
        <end position="86"/>
    </location>
</feature>
<dbReference type="PANTHER" id="PTHR13084:SF6">
    <property type="entry name" value="SODIUM_POTASSIUM-TRANSPORTING ATPASE SUBUNIT BETA-1-INTERACTING PROTEIN"/>
    <property type="match status" value="1"/>
</dbReference>
<feature type="transmembrane region" description="Helical" evidence="7">
    <location>
        <begin position="34"/>
        <end position="55"/>
    </location>
</feature>
<evidence type="ECO:0000256" key="8">
    <source>
        <dbReference type="SAM" id="MobiDB-lite"/>
    </source>
</evidence>
<feature type="compositionally biased region" description="Polar residues" evidence="8">
    <location>
        <begin position="407"/>
        <end position="419"/>
    </location>
</feature>
<keyword evidence="5 7" id="KW-1133">Transmembrane helix</keyword>
<comment type="similarity">
    <text evidence="2 7">Belongs to the NKAIN family.</text>
</comment>
<feature type="compositionally biased region" description="Polar residues" evidence="8">
    <location>
        <begin position="567"/>
        <end position="585"/>
    </location>
</feature>
<dbReference type="GO" id="GO:0005886">
    <property type="term" value="C:plasma membrane"/>
    <property type="evidence" value="ECO:0007669"/>
    <property type="project" value="UniProtKB-SubCell"/>
</dbReference>
<dbReference type="Proteomes" id="UP000075880">
    <property type="component" value="Unassembled WGS sequence"/>
</dbReference>
<feature type="region of interest" description="Disordered" evidence="8">
    <location>
        <begin position="731"/>
        <end position="769"/>
    </location>
</feature>
<dbReference type="EnsemblMetazoa" id="ENSAATROPT004698">
    <property type="protein sequence ID" value="ENSAATROPP004502"/>
    <property type="gene ID" value="ENSAATROPG003740"/>
</dbReference>
<feature type="compositionally biased region" description="Low complexity" evidence="8">
    <location>
        <begin position="598"/>
        <end position="628"/>
    </location>
</feature>
<protein>
    <recommendedName>
        <fullName evidence="7">Sodium/potassium-transporting ATPase subunit beta-1-interacting protein</fullName>
        <shortName evidence="7">Na(+)/K(+)-transporting ATPase subunit beta-1-interacting protein</shortName>
    </recommendedName>
</protein>
<evidence type="ECO:0000256" key="4">
    <source>
        <dbReference type="ARBA" id="ARBA00022692"/>
    </source>
</evidence>
<keyword evidence="10" id="KW-1185">Reference proteome</keyword>
<dbReference type="AlphaFoldDB" id="A0AAG5CZY8"/>
<keyword evidence="4 7" id="KW-0812">Transmembrane</keyword>
<feature type="compositionally biased region" description="Low complexity" evidence="8">
    <location>
        <begin position="304"/>
        <end position="339"/>
    </location>
</feature>
<sequence length="784" mass="84015">MGSCTRRHFLLSICILQLLFIIERQVFDFLGYMWAPILVNFFQILFVIFGFFGAYQYRPRYLVAYTVWSLLWLGWNIFLICFYLNIGILDRDSDLLNLGTGSVSWFEENGYGCRPSYPTNVTSEDPYRPVRPEKVEGCLLDYYIVEVVHAGVHCALAFFGIIGAICLGQTFLDEDDSFDFMGGDAKSPQHTAVHPMYVSYSSLPTTNSANSTQLKQASSSAKLLLLTANGTIVDAGGGGGGGGVGVGGVGPPIKEPQCPPSLPNGPRGLAGMHNMGAVGGSSLGEVLAKAKLSGQHGPVVTTTVVTSNSHSPSNTNTLLSSSSSPSSTFTSLINSSPQSLHHHTHTNSHAQHNNGSLNSSGGSRVILLQHQDSTESSPPTPPARGLSRNASFSKATATSQQHHHHALNNSNLQHPLRKNSSSVSILRYADVVHGQRPPDAGNDDDTFFIPRSASSYQQRSNNFGISNPFNSVLGRPGQYQHQHPHQPGEEAVVGRRQQQLSGSAQQLGNHQHQQSAIGSSQQKRNSLVGVMGAGPSPTGAMSWSGRGSPVAQVHPQVPPLPQHYQPGASTNGTNANAYVTRSPNLNRIARRHNGAGPNPTSNSNTNTNTNNNNTNNNNYNNNNNNNNSIDSPSGSFPGQQPASRSGSSGRLPSTATQCDQIREFPGTAAVAASALVGNGKALPGYYAAALPSSPPSENNNFPPGCYPPLQHQPLSVMVMHRAKSQDRLAYRSRRGSARGGGAGTNGGSHHHHHHHHHHQQQRPRSFCSNNGAYPDYVILEHPGN</sequence>
<keyword evidence="6 7" id="KW-0472">Membrane</keyword>
<feature type="region of interest" description="Disordered" evidence="8">
    <location>
        <begin position="304"/>
        <end position="419"/>
    </location>
</feature>
<feature type="compositionally biased region" description="Low complexity" evidence="8">
    <location>
        <begin position="494"/>
        <end position="507"/>
    </location>
</feature>
<feature type="region of interest" description="Disordered" evidence="8">
    <location>
        <begin position="472"/>
        <end position="655"/>
    </location>
</feature>
<evidence type="ECO:0000256" key="3">
    <source>
        <dbReference type="ARBA" id="ARBA00022475"/>
    </source>
</evidence>
<evidence type="ECO:0000313" key="9">
    <source>
        <dbReference type="EnsemblMetazoa" id="ENSAATROPP004502"/>
    </source>
</evidence>
<feature type="compositionally biased region" description="Gly residues" evidence="8">
    <location>
        <begin position="737"/>
        <end position="746"/>
    </location>
</feature>
<feature type="compositionally biased region" description="Polar residues" evidence="8">
    <location>
        <begin position="629"/>
        <end position="655"/>
    </location>
</feature>
<feature type="compositionally biased region" description="Polar residues" evidence="8">
    <location>
        <begin position="508"/>
        <end position="525"/>
    </location>
</feature>
<evidence type="ECO:0000313" key="10">
    <source>
        <dbReference type="Proteomes" id="UP000075880"/>
    </source>
</evidence>